<keyword evidence="1" id="KW-0812">Transmembrane</keyword>
<evidence type="ECO:0000313" key="4">
    <source>
        <dbReference type="Proteomes" id="UP001500631"/>
    </source>
</evidence>
<name>A0ABP9MMI4_9GAMM</name>
<dbReference type="EMBL" id="BAABKE010000003">
    <property type="protein sequence ID" value="GAA5098937.1"/>
    <property type="molecule type" value="Genomic_DNA"/>
</dbReference>
<dbReference type="Gene3D" id="3.30.70.1070">
    <property type="entry name" value="Sporulation related repeat"/>
    <property type="match status" value="1"/>
</dbReference>
<evidence type="ECO:0000313" key="3">
    <source>
        <dbReference type="EMBL" id="GAA5098937.1"/>
    </source>
</evidence>
<dbReference type="InterPro" id="IPR036680">
    <property type="entry name" value="SPOR-like_sf"/>
</dbReference>
<feature type="transmembrane region" description="Helical" evidence="1">
    <location>
        <begin position="230"/>
        <end position="250"/>
    </location>
</feature>
<dbReference type="RefSeq" id="WP_077924997.1">
    <property type="nucleotide sequence ID" value="NZ_BAABKE010000003.1"/>
</dbReference>
<accession>A0ABP9MMI4</accession>
<dbReference type="Gene3D" id="3.40.50.300">
    <property type="entry name" value="P-loop containing nucleotide triphosphate hydrolases"/>
    <property type="match status" value="1"/>
</dbReference>
<gene>
    <name evidence="3" type="ORF">GCM10023338_11910</name>
</gene>
<keyword evidence="4" id="KW-1185">Reference proteome</keyword>
<evidence type="ECO:0000259" key="2">
    <source>
        <dbReference type="PROSITE" id="PS51724"/>
    </source>
</evidence>
<dbReference type="SUPFAM" id="SSF52540">
    <property type="entry name" value="P-loop containing nucleoside triphosphate hydrolases"/>
    <property type="match status" value="1"/>
</dbReference>
<protein>
    <recommendedName>
        <fullName evidence="2">SPOR domain-containing protein</fullName>
    </recommendedName>
</protein>
<sequence>MKLDRLPWIDVTPYDHILSSLISLCQKTDVSLISVQGPNGSGKSRILREVVSVLSEDDNVGAIAFNGHDGSILYSHGATLQISSIFKSQERRTRFSLALETVLEDKEHLYMLIDDVEALPDDIIGDIINILTESDFYDGRVTLVTFMGVAPIYLAARQLLKDAQMVTLPSMSIMQAKQFIDKVYHYTHQTKNLSMSEVNHLHSLSYGYAGRLIKLLEQYLINPQQVKSSAIWWIVGVVLSLPLIGVFLWFQYEVNDVVPHQEIVLEPRITSEPIPIRKEVIPVKVVQPIQEQIFVGPIFMVQKSSLIDSASIDVDEKPILSYVIELARDRSKEQLVRKLQGRSIPGKAQFIKIESQGSNIWVAYIGPYGSKAQAQQGKEKLPASLQSLPLKVRKEF</sequence>
<comment type="caution">
    <text evidence="3">The sequence shown here is derived from an EMBL/GenBank/DDBJ whole genome shotgun (WGS) entry which is preliminary data.</text>
</comment>
<proteinExistence type="predicted"/>
<dbReference type="Proteomes" id="UP001500631">
    <property type="component" value="Unassembled WGS sequence"/>
</dbReference>
<keyword evidence="1" id="KW-0472">Membrane</keyword>
<dbReference type="PROSITE" id="PS51724">
    <property type="entry name" value="SPOR"/>
    <property type="match status" value="1"/>
</dbReference>
<keyword evidence="1" id="KW-1133">Transmembrane helix</keyword>
<organism evidence="3 4">
    <name type="scientific">Wohlfahrtiimonas larvae</name>
    <dbReference type="NCBI Taxonomy" id="1157986"/>
    <lineage>
        <taxon>Bacteria</taxon>
        <taxon>Pseudomonadati</taxon>
        <taxon>Pseudomonadota</taxon>
        <taxon>Gammaproteobacteria</taxon>
        <taxon>Cardiobacteriales</taxon>
        <taxon>Ignatzschineriaceae</taxon>
        <taxon>Wohlfahrtiimonas</taxon>
    </lineage>
</organism>
<dbReference type="InterPro" id="IPR007730">
    <property type="entry name" value="SPOR-like_dom"/>
</dbReference>
<feature type="domain" description="SPOR" evidence="2">
    <location>
        <begin position="313"/>
        <end position="394"/>
    </location>
</feature>
<dbReference type="InterPro" id="IPR027417">
    <property type="entry name" value="P-loop_NTPase"/>
</dbReference>
<evidence type="ECO:0000256" key="1">
    <source>
        <dbReference type="SAM" id="Phobius"/>
    </source>
</evidence>
<dbReference type="Pfam" id="PF05036">
    <property type="entry name" value="SPOR"/>
    <property type="match status" value="1"/>
</dbReference>
<reference evidence="4" key="1">
    <citation type="journal article" date="2019" name="Int. J. Syst. Evol. Microbiol.">
        <title>The Global Catalogue of Microorganisms (GCM) 10K type strain sequencing project: providing services to taxonomists for standard genome sequencing and annotation.</title>
        <authorList>
            <consortium name="The Broad Institute Genomics Platform"/>
            <consortium name="The Broad Institute Genome Sequencing Center for Infectious Disease"/>
            <person name="Wu L."/>
            <person name="Ma J."/>
        </authorList>
    </citation>
    <scope>NUCLEOTIDE SEQUENCE [LARGE SCALE GENOMIC DNA]</scope>
    <source>
        <strain evidence="4">JCM 18424</strain>
    </source>
</reference>